<feature type="binding site" evidence="15">
    <location>
        <position position="123"/>
    </location>
    <ligand>
        <name>Mg(2+)</name>
        <dbReference type="ChEBI" id="CHEBI:18420"/>
    </ligand>
</feature>
<dbReference type="PANTHER" id="PTHR11207">
    <property type="entry name" value="RIBONUCLEASE III"/>
    <property type="match status" value="1"/>
</dbReference>
<dbReference type="GO" id="GO:0006397">
    <property type="term" value="P:mRNA processing"/>
    <property type="evidence" value="ECO:0007669"/>
    <property type="project" value="UniProtKB-UniRule"/>
</dbReference>
<dbReference type="PROSITE" id="PS00517">
    <property type="entry name" value="RNASE_3_1"/>
    <property type="match status" value="1"/>
</dbReference>
<dbReference type="PROSITE" id="PS50142">
    <property type="entry name" value="RNASE_3_2"/>
    <property type="match status" value="1"/>
</dbReference>
<dbReference type="Pfam" id="PF00035">
    <property type="entry name" value="dsrm"/>
    <property type="match status" value="1"/>
</dbReference>
<dbReference type="CDD" id="cd10845">
    <property type="entry name" value="DSRM_RNAse_III_family"/>
    <property type="match status" value="1"/>
</dbReference>
<feature type="binding site" evidence="15">
    <location>
        <position position="47"/>
    </location>
    <ligand>
        <name>Mg(2+)</name>
        <dbReference type="ChEBI" id="CHEBI:18420"/>
    </ligand>
</feature>
<keyword evidence="8 15" id="KW-0819">tRNA processing</keyword>
<evidence type="ECO:0000256" key="7">
    <source>
        <dbReference type="ARBA" id="ARBA00022664"/>
    </source>
</evidence>
<evidence type="ECO:0000256" key="13">
    <source>
        <dbReference type="ARBA" id="ARBA00022842"/>
    </source>
</evidence>
<feature type="active site" evidence="15">
    <location>
        <position position="51"/>
    </location>
</feature>
<dbReference type="Gene3D" id="1.10.1520.10">
    <property type="entry name" value="Ribonuclease III domain"/>
    <property type="match status" value="1"/>
</dbReference>
<keyword evidence="10 15" id="KW-0479">Metal-binding</keyword>
<comment type="caution">
    <text evidence="18">The sequence shown here is derived from an EMBL/GenBank/DDBJ whole genome shotgun (WGS) entry which is preliminary data.</text>
</comment>
<evidence type="ECO:0000256" key="1">
    <source>
        <dbReference type="ARBA" id="ARBA00000109"/>
    </source>
</evidence>
<dbReference type="GO" id="GO:0008033">
    <property type="term" value="P:tRNA processing"/>
    <property type="evidence" value="ECO:0007669"/>
    <property type="project" value="UniProtKB-KW"/>
</dbReference>
<dbReference type="Pfam" id="PF14622">
    <property type="entry name" value="Ribonucleas_3_3"/>
    <property type="match status" value="1"/>
</dbReference>
<keyword evidence="5 15" id="KW-0963">Cytoplasm</keyword>
<comment type="function">
    <text evidence="15">Digests double-stranded RNA. Involved in the processing of primary rRNA transcript to yield the immediate precursors to the large and small rRNAs (23S and 16S). Processes some mRNAs, and tRNAs when they are encoded in the rRNA operon. Processes pre-crRNA and tracrRNA of type II CRISPR loci if present in the organism.</text>
</comment>
<comment type="subcellular location">
    <subcellularLocation>
        <location evidence="2 15">Cytoplasm</location>
    </subcellularLocation>
</comment>
<dbReference type="GO" id="GO:0046872">
    <property type="term" value="F:metal ion binding"/>
    <property type="evidence" value="ECO:0007669"/>
    <property type="project" value="UniProtKB-KW"/>
</dbReference>
<keyword evidence="6 15" id="KW-0698">rRNA processing</keyword>
<dbReference type="NCBIfam" id="TIGR02191">
    <property type="entry name" value="RNaseIII"/>
    <property type="match status" value="1"/>
</dbReference>
<reference evidence="18" key="2">
    <citation type="journal article" date="2021" name="PeerJ">
        <title>Extensive microbial diversity within the chicken gut microbiome revealed by metagenomics and culture.</title>
        <authorList>
            <person name="Gilroy R."/>
            <person name="Ravi A."/>
            <person name="Getino M."/>
            <person name="Pursley I."/>
            <person name="Horton D.L."/>
            <person name="Alikhan N.F."/>
            <person name="Baker D."/>
            <person name="Gharbi K."/>
            <person name="Hall N."/>
            <person name="Watson M."/>
            <person name="Adriaenssens E.M."/>
            <person name="Foster-Nyarko E."/>
            <person name="Jarju S."/>
            <person name="Secka A."/>
            <person name="Antonio M."/>
            <person name="Oren A."/>
            <person name="Chaudhuri R.R."/>
            <person name="La Ragione R."/>
            <person name="Hildebrand F."/>
            <person name="Pallen M.J."/>
        </authorList>
    </citation>
    <scope>NUCLEOTIDE SEQUENCE</scope>
    <source>
        <strain evidence="18">ChiSjej1B19-7085</strain>
    </source>
</reference>
<dbReference type="SUPFAM" id="SSF69065">
    <property type="entry name" value="RNase III domain-like"/>
    <property type="match status" value="1"/>
</dbReference>
<comment type="similarity">
    <text evidence="3">Belongs to the ribonuclease III family.</text>
</comment>
<accession>A0A9D1DRG8</accession>
<sequence length="229" mass="25446">MQNRDRKELEDRLGYHFKNPQYLTTALTHSSYANEAKGGRHSNERLEFLGDSVLGVVVADYLFKNCPDMPEGDLTKNRAALVCEKSLCGFSRQLGVGDFLLLSHGEQNSGGRSRPSILADAFEAIIAAIYMDGGMEEARRFVLNFVVPALKTAKPKAFKDYKTALQEIIQQNPEEHLEYVLTGESGPDHDKHFTVEVHLNSNVIGKGGGRSKKEAEQQAAREALELMGY</sequence>
<comment type="subunit">
    <text evidence="4 15">Homodimer.</text>
</comment>
<dbReference type="GO" id="GO:0019843">
    <property type="term" value="F:rRNA binding"/>
    <property type="evidence" value="ECO:0007669"/>
    <property type="project" value="UniProtKB-KW"/>
</dbReference>
<dbReference type="PROSITE" id="PS50137">
    <property type="entry name" value="DS_RBD"/>
    <property type="match status" value="1"/>
</dbReference>
<evidence type="ECO:0000256" key="8">
    <source>
        <dbReference type="ARBA" id="ARBA00022694"/>
    </source>
</evidence>
<dbReference type="FunFam" id="1.10.1520.10:FF:000001">
    <property type="entry name" value="Ribonuclease 3"/>
    <property type="match status" value="1"/>
</dbReference>
<keyword evidence="7 15" id="KW-0507">mRNA processing</keyword>
<evidence type="ECO:0000256" key="10">
    <source>
        <dbReference type="ARBA" id="ARBA00022723"/>
    </source>
</evidence>
<dbReference type="Proteomes" id="UP000886785">
    <property type="component" value="Unassembled WGS sequence"/>
</dbReference>
<dbReference type="GO" id="GO:0042802">
    <property type="term" value="F:identical protein binding"/>
    <property type="evidence" value="ECO:0007669"/>
    <property type="project" value="UniProtKB-ARBA"/>
</dbReference>
<evidence type="ECO:0000313" key="18">
    <source>
        <dbReference type="EMBL" id="HIR57598.1"/>
    </source>
</evidence>
<dbReference type="GO" id="GO:0006364">
    <property type="term" value="P:rRNA processing"/>
    <property type="evidence" value="ECO:0007669"/>
    <property type="project" value="UniProtKB-UniRule"/>
</dbReference>
<dbReference type="SUPFAM" id="SSF54768">
    <property type="entry name" value="dsRNA-binding domain-like"/>
    <property type="match status" value="1"/>
</dbReference>
<dbReference type="EC" id="3.1.26.3" evidence="15"/>
<dbReference type="GO" id="GO:0004525">
    <property type="term" value="F:ribonuclease III activity"/>
    <property type="evidence" value="ECO:0007669"/>
    <property type="project" value="UniProtKB-UniRule"/>
</dbReference>
<dbReference type="InterPro" id="IPR036389">
    <property type="entry name" value="RNase_III_sf"/>
</dbReference>
<evidence type="ECO:0000256" key="15">
    <source>
        <dbReference type="HAMAP-Rule" id="MF_00104"/>
    </source>
</evidence>
<keyword evidence="11 15" id="KW-0255">Endonuclease</keyword>
<dbReference type="SMART" id="SM00535">
    <property type="entry name" value="RIBOc"/>
    <property type="match status" value="1"/>
</dbReference>
<keyword evidence="14 15" id="KW-0694">RNA-binding</keyword>
<evidence type="ECO:0000256" key="12">
    <source>
        <dbReference type="ARBA" id="ARBA00022801"/>
    </source>
</evidence>
<dbReference type="EMBL" id="DVHF01000087">
    <property type="protein sequence ID" value="HIR57598.1"/>
    <property type="molecule type" value="Genomic_DNA"/>
</dbReference>
<dbReference type="InterPro" id="IPR014720">
    <property type="entry name" value="dsRBD_dom"/>
</dbReference>
<feature type="domain" description="RNase III" evidence="17">
    <location>
        <begin position="6"/>
        <end position="134"/>
    </location>
</feature>
<organism evidence="18 19">
    <name type="scientific">Candidatus Gallacutalibacter pullicola</name>
    <dbReference type="NCBI Taxonomy" id="2840830"/>
    <lineage>
        <taxon>Bacteria</taxon>
        <taxon>Bacillati</taxon>
        <taxon>Bacillota</taxon>
        <taxon>Clostridia</taxon>
        <taxon>Eubacteriales</taxon>
        <taxon>Candidatus Gallacutalibacter</taxon>
    </lineage>
</organism>
<gene>
    <name evidence="15" type="primary">rnc</name>
    <name evidence="18" type="ORF">IAA54_07995</name>
</gene>
<dbReference type="GO" id="GO:0003725">
    <property type="term" value="F:double-stranded RNA binding"/>
    <property type="evidence" value="ECO:0007669"/>
    <property type="project" value="TreeGrafter"/>
</dbReference>
<feature type="domain" description="DRBM" evidence="16">
    <location>
        <begin position="160"/>
        <end position="229"/>
    </location>
</feature>
<feature type="active site" evidence="15">
    <location>
        <position position="123"/>
    </location>
</feature>
<evidence type="ECO:0000256" key="4">
    <source>
        <dbReference type="ARBA" id="ARBA00011738"/>
    </source>
</evidence>
<dbReference type="GO" id="GO:0005737">
    <property type="term" value="C:cytoplasm"/>
    <property type="evidence" value="ECO:0007669"/>
    <property type="project" value="UniProtKB-SubCell"/>
</dbReference>
<dbReference type="SMART" id="SM00358">
    <property type="entry name" value="DSRM"/>
    <property type="match status" value="1"/>
</dbReference>
<evidence type="ECO:0000256" key="9">
    <source>
        <dbReference type="ARBA" id="ARBA00022722"/>
    </source>
</evidence>
<protein>
    <recommendedName>
        <fullName evidence="15">Ribonuclease 3</fullName>
        <ecNumber evidence="15">3.1.26.3</ecNumber>
    </recommendedName>
    <alternativeName>
        <fullName evidence="15">Ribonuclease III</fullName>
        <shortName evidence="15">RNase III</shortName>
    </alternativeName>
</protein>
<evidence type="ECO:0000256" key="2">
    <source>
        <dbReference type="ARBA" id="ARBA00004496"/>
    </source>
</evidence>
<evidence type="ECO:0000313" key="19">
    <source>
        <dbReference type="Proteomes" id="UP000886785"/>
    </source>
</evidence>
<dbReference type="GO" id="GO:0010468">
    <property type="term" value="P:regulation of gene expression"/>
    <property type="evidence" value="ECO:0007669"/>
    <property type="project" value="TreeGrafter"/>
</dbReference>
<dbReference type="AlphaFoldDB" id="A0A9D1DRG8"/>
<keyword evidence="9 15" id="KW-0540">Nuclease</keyword>
<dbReference type="FunFam" id="3.30.160.20:FF:000003">
    <property type="entry name" value="Ribonuclease 3"/>
    <property type="match status" value="1"/>
</dbReference>
<evidence type="ECO:0000259" key="16">
    <source>
        <dbReference type="PROSITE" id="PS50137"/>
    </source>
</evidence>
<dbReference type="InterPro" id="IPR000999">
    <property type="entry name" value="RNase_III_dom"/>
</dbReference>
<feature type="binding site" evidence="15">
    <location>
        <position position="120"/>
    </location>
    <ligand>
        <name>Mg(2+)</name>
        <dbReference type="ChEBI" id="CHEBI:18420"/>
    </ligand>
</feature>
<proteinExistence type="inferred from homology"/>
<evidence type="ECO:0000259" key="17">
    <source>
        <dbReference type="PROSITE" id="PS50142"/>
    </source>
</evidence>
<keyword evidence="13 15" id="KW-0460">Magnesium</keyword>
<dbReference type="PANTHER" id="PTHR11207:SF0">
    <property type="entry name" value="RIBONUCLEASE 3"/>
    <property type="match status" value="1"/>
</dbReference>
<reference evidence="18" key="1">
    <citation type="submission" date="2020-10" db="EMBL/GenBank/DDBJ databases">
        <authorList>
            <person name="Gilroy R."/>
        </authorList>
    </citation>
    <scope>NUCLEOTIDE SEQUENCE</scope>
    <source>
        <strain evidence="18">ChiSjej1B19-7085</strain>
    </source>
</reference>
<dbReference type="Gene3D" id="3.30.160.20">
    <property type="match status" value="1"/>
</dbReference>
<evidence type="ECO:0000256" key="3">
    <source>
        <dbReference type="ARBA" id="ARBA00010183"/>
    </source>
</evidence>
<evidence type="ECO:0000256" key="5">
    <source>
        <dbReference type="ARBA" id="ARBA00022490"/>
    </source>
</evidence>
<evidence type="ECO:0000256" key="11">
    <source>
        <dbReference type="ARBA" id="ARBA00022759"/>
    </source>
</evidence>
<comment type="catalytic activity">
    <reaction evidence="1 15">
        <text>Endonucleolytic cleavage to 5'-phosphomonoester.</text>
        <dbReference type="EC" id="3.1.26.3"/>
    </reaction>
</comment>
<dbReference type="CDD" id="cd00593">
    <property type="entry name" value="RIBOc"/>
    <property type="match status" value="1"/>
</dbReference>
<evidence type="ECO:0000256" key="6">
    <source>
        <dbReference type="ARBA" id="ARBA00022552"/>
    </source>
</evidence>
<keyword evidence="12 15" id="KW-0378">Hydrolase</keyword>
<dbReference type="HAMAP" id="MF_00104">
    <property type="entry name" value="RNase_III"/>
    <property type="match status" value="1"/>
</dbReference>
<keyword evidence="15" id="KW-0699">rRNA-binding</keyword>
<comment type="cofactor">
    <cofactor evidence="15">
        <name>Mg(2+)</name>
        <dbReference type="ChEBI" id="CHEBI:18420"/>
    </cofactor>
</comment>
<name>A0A9D1DRG8_9FIRM</name>
<dbReference type="InterPro" id="IPR011907">
    <property type="entry name" value="RNase_III"/>
</dbReference>
<evidence type="ECO:0000256" key="14">
    <source>
        <dbReference type="ARBA" id="ARBA00022884"/>
    </source>
</evidence>